<comment type="caution">
    <text evidence="4">The sequence shown here is derived from an EMBL/GenBank/DDBJ whole genome shotgun (WGS) entry which is preliminary data.</text>
</comment>
<feature type="transmembrane region" description="Helical" evidence="2">
    <location>
        <begin position="160"/>
        <end position="178"/>
    </location>
</feature>
<accession>S1N3X6</accession>
<dbReference type="EMBL" id="ASWJ01000009">
    <property type="protein sequence ID" value="EOW80298.1"/>
    <property type="molecule type" value="Genomic_DNA"/>
</dbReference>
<feature type="transmembrane region" description="Helical" evidence="2">
    <location>
        <begin position="184"/>
        <end position="203"/>
    </location>
</feature>
<dbReference type="STRING" id="1121865.OMW_01384"/>
<feature type="transmembrane region" description="Helical" evidence="2">
    <location>
        <begin position="48"/>
        <end position="67"/>
    </location>
</feature>
<dbReference type="GO" id="GO:0080120">
    <property type="term" value="P:CAAX-box protein maturation"/>
    <property type="evidence" value="ECO:0007669"/>
    <property type="project" value="UniProtKB-ARBA"/>
</dbReference>
<comment type="similarity">
    <text evidence="1">Belongs to the UPF0177 family.</text>
</comment>
<keyword evidence="2" id="KW-1133">Transmembrane helix</keyword>
<dbReference type="InterPro" id="IPR052710">
    <property type="entry name" value="CAAX_protease"/>
</dbReference>
<evidence type="ECO:0000313" key="4">
    <source>
        <dbReference type="EMBL" id="EOW80298.1"/>
    </source>
</evidence>
<evidence type="ECO:0000256" key="2">
    <source>
        <dbReference type="SAM" id="Phobius"/>
    </source>
</evidence>
<name>S1N3X6_9ENTE</name>
<proteinExistence type="inferred from homology"/>
<keyword evidence="5" id="KW-1185">Reference proteome</keyword>
<dbReference type="PATRIC" id="fig|1121865.3.peg.1345"/>
<sequence>MIEKIKKQKRGAVLAYYLLFMIICPVLLERMWIKMTMGNHVLAQHLSLAYFYLSHFILFIGGICWLYRKDYAHYLKNWRQQLLKNIGFSLLGFFLMVLFANLLVLFIPQQSSNQAILTQLGQHISGIQLVLFIVVTVILGPINEELVFRTVLIGQTKTRYQSVLLVFVSSLLFGAVHVHTLSEWPVGLVYASSGLALSLTYVWSKNSLTNTTAHLLNNSLAILSILK</sequence>
<evidence type="ECO:0000256" key="1">
    <source>
        <dbReference type="ARBA" id="ARBA00009067"/>
    </source>
</evidence>
<dbReference type="PANTHER" id="PTHR36435">
    <property type="entry name" value="SLR1288 PROTEIN"/>
    <property type="match status" value="1"/>
</dbReference>
<dbReference type="OrthoDB" id="2194912at2"/>
<evidence type="ECO:0000313" key="5">
    <source>
        <dbReference type="Proteomes" id="UP000014113"/>
    </source>
</evidence>
<dbReference type="GO" id="GO:0004175">
    <property type="term" value="F:endopeptidase activity"/>
    <property type="evidence" value="ECO:0007669"/>
    <property type="project" value="UniProtKB-ARBA"/>
</dbReference>
<dbReference type="Proteomes" id="UP000014113">
    <property type="component" value="Unassembled WGS sequence"/>
</dbReference>
<protein>
    <recommendedName>
        <fullName evidence="3">CAAX prenyl protease 2/Lysostaphin resistance protein A-like domain-containing protein</fullName>
    </recommendedName>
</protein>
<keyword evidence="2" id="KW-0472">Membrane</keyword>
<organism evidence="4 5">
    <name type="scientific">Enterococcus columbae DSM 7374 = ATCC 51263</name>
    <dbReference type="NCBI Taxonomy" id="1121865"/>
    <lineage>
        <taxon>Bacteria</taxon>
        <taxon>Bacillati</taxon>
        <taxon>Bacillota</taxon>
        <taxon>Bacilli</taxon>
        <taxon>Lactobacillales</taxon>
        <taxon>Enterococcaceae</taxon>
        <taxon>Enterococcus</taxon>
    </lineage>
</organism>
<feature type="transmembrane region" description="Helical" evidence="2">
    <location>
        <begin position="88"/>
        <end position="108"/>
    </location>
</feature>
<dbReference type="eggNOG" id="COG1266">
    <property type="taxonomic scope" value="Bacteria"/>
</dbReference>
<feature type="domain" description="CAAX prenyl protease 2/Lysostaphin resistance protein A-like" evidence="3">
    <location>
        <begin position="128"/>
        <end position="219"/>
    </location>
</feature>
<keyword evidence="2" id="KW-0812">Transmembrane</keyword>
<dbReference type="AlphaFoldDB" id="S1N3X6"/>
<dbReference type="PANTHER" id="PTHR36435:SF1">
    <property type="entry name" value="CAAX AMINO TERMINAL PROTEASE FAMILY PROTEIN"/>
    <property type="match status" value="1"/>
</dbReference>
<gene>
    <name evidence="4" type="ORF">I568_01998</name>
</gene>
<feature type="transmembrane region" description="Helical" evidence="2">
    <location>
        <begin position="12"/>
        <end position="28"/>
    </location>
</feature>
<dbReference type="InterPro" id="IPR003675">
    <property type="entry name" value="Rce1/LyrA-like_dom"/>
</dbReference>
<feature type="transmembrane region" description="Helical" evidence="2">
    <location>
        <begin position="120"/>
        <end position="139"/>
    </location>
</feature>
<evidence type="ECO:0000259" key="3">
    <source>
        <dbReference type="Pfam" id="PF02517"/>
    </source>
</evidence>
<dbReference type="RefSeq" id="WP_016183524.1">
    <property type="nucleotide sequence ID" value="NZ_JXKI01000004.1"/>
</dbReference>
<reference evidence="4 5" key="1">
    <citation type="submission" date="2013-03" db="EMBL/GenBank/DDBJ databases">
        <title>The Genome Sequence of Enterococcus columbae ATCC_51263 (PacBio/Illumina hybrid assembly).</title>
        <authorList>
            <consortium name="The Broad Institute Genomics Platform"/>
            <consortium name="The Broad Institute Genome Sequencing Center for Infectious Disease"/>
            <person name="Earl A."/>
            <person name="Russ C."/>
            <person name="Gilmore M."/>
            <person name="Surin D."/>
            <person name="Walker B."/>
            <person name="Young S."/>
            <person name="Zeng Q."/>
            <person name="Gargeya S."/>
            <person name="Fitzgerald M."/>
            <person name="Haas B."/>
            <person name="Abouelleil A."/>
            <person name="Allen A.W."/>
            <person name="Alvarado L."/>
            <person name="Arachchi H.M."/>
            <person name="Berlin A.M."/>
            <person name="Chapman S.B."/>
            <person name="Gainer-Dewar J."/>
            <person name="Goldberg J."/>
            <person name="Griggs A."/>
            <person name="Gujja S."/>
            <person name="Hansen M."/>
            <person name="Howarth C."/>
            <person name="Imamovic A."/>
            <person name="Ireland A."/>
            <person name="Larimer J."/>
            <person name="McCowan C."/>
            <person name="Murphy C."/>
            <person name="Pearson M."/>
            <person name="Poon T.W."/>
            <person name="Priest M."/>
            <person name="Roberts A."/>
            <person name="Saif S."/>
            <person name="Shea T."/>
            <person name="Sisk P."/>
            <person name="Sykes S."/>
            <person name="Wortman J."/>
            <person name="Nusbaum C."/>
            <person name="Birren B."/>
        </authorList>
    </citation>
    <scope>NUCLEOTIDE SEQUENCE [LARGE SCALE GENOMIC DNA]</scope>
    <source>
        <strain evidence="4 5">ATCC 51263</strain>
    </source>
</reference>
<dbReference type="Pfam" id="PF02517">
    <property type="entry name" value="Rce1-like"/>
    <property type="match status" value="1"/>
</dbReference>